<proteinExistence type="predicted"/>
<reference evidence="2 3" key="1">
    <citation type="journal article" date="2018" name="PLoS Genet.">
        <title>Population sequencing reveals clonal diversity and ancestral inbreeding in the grapevine cultivar Chardonnay.</title>
        <authorList>
            <person name="Roach M.J."/>
            <person name="Johnson D.L."/>
            <person name="Bohlmann J."/>
            <person name="van Vuuren H.J."/>
            <person name="Jones S.J."/>
            <person name="Pretorius I.S."/>
            <person name="Schmidt S.A."/>
            <person name="Borneman A.R."/>
        </authorList>
    </citation>
    <scope>NUCLEOTIDE SEQUENCE [LARGE SCALE GENOMIC DNA]</scope>
    <source>
        <strain evidence="3">cv. Chardonnay</strain>
        <tissue evidence="2">Leaf</tissue>
    </source>
</reference>
<evidence type="ECO:0000313" key="2">
    <source>
        <dbReference type="EMBL" id="RVX05007.1"/>
    </source>
</evidence>
<dbReference type="Proteomes" id="UP000288805">
    <property type="component" value="Unassembled WGS sequence"/>
</dbReference>
<sequence length="95" mass="10685">MRDAASHTETRKRKSGHHKNGLLAHSTPKTTLRSKILETFSLSRVPGISKKKAHRSSPFLWSFEHTFSWMQWNSSKALCPCALDINIAHCGLGDL</sequence>
<gene>
    <name evidence="2" type="ORF">CK203_019324</name>
</gene>
<feature type="region of interest" description="Disordered" evidence="1">
    <location>
        <begin position="1"/>
        <end position="27"/>
    </location>
</feature>
<evidence type="ECO:0000256" key="1">
    <source>
        <dbReference type="SAM" id="MobiDB-lite"/>
    </source>
</evidence>
<dbReference type="AlphaFoldDB" id="A0A438J7T0"/>
<comment type="caution">
    <text evidence="2">The sequence shown here is derived from an EMBL/GenBank/DDBJ whole genome shotgun (WGS) entry which is preliminary data.</text>
</comment>
<feature type="compositionally biased region" description="Basic residues" evidence="1">
    <location>
        <begin position="10"/>
        <end position="20"/>
    </location>
</feature>
<evidence type="ECO:0000313" key="3">
    <source>
        <dbReference type="Proteomes" id="UP000288805"/>
    </source>
</evidence>
<accession>A0A438J7T0</accession>
<organism evidence="2 3">
    <name type="scientific">Vitis vinifera</name>
    <name type="common">Grape</name>
    <dbReference type="NCBI Taxonomy" id="29760"/>
    <lineage>
        <taxon>Eukaryota</taxon>
        <taxon>Viridiplantae</taxon>
        <taxon>Streptophyta</taxon>
        <taxon>Embryophyta</taxon>
        <taxon>Tracheophyta</taxon>
        <taxon>Spermatophyta</taxon>
        <taxon>Magnoliopsida</taxon>
        <taxon>eudicotyledons</taxon>
        <taxon>Gunneridae</taxon>
        <taxon>Pentapetalae</taxon>
        <taxon>rosids</taxon>
        <taxon>Vitales</taxon>
        <taxon>Vitaceae</taxon>
        <taxon>Viteae</taxon>
        <taxon>Vitis</taxon>
    </lineage>
</organism>
<protein>
    <submittedName>
        <fullName evidence="2">Uncharacterized protein</fullName>
    </submittedName>
</protein>
<dbReference type="EMBL" id="QGNW01000058">
    <property type="protein sequence ID" value="RVX05007.1"/>
    <property type="molecule type" value="Genomic_DNA"/>
</dbReference>
<name>A0A438J7T0_VITVI</name>